<gene>
    <name evidence="4" type="ORF">DLM86_21620</name>
</gene>
<feature type="compositionally biased region" description="Polar residues" evidence="1">
    <location>
        <begin position="336"/>
        <end position="364"/>
    </location>
</feature>
<dbReference type="EMBL" id="QJVJ01000010">
    <property type="protein sequence ID" value="PYI52085.1"/>
    <property type="molecule type" value="Genomic_DNA"/>
</dbReference>
<dbReference type="InterPro" id="IPR008756">
    <property type="entry name" value="Peptidase_M56"/>
</dbReference>
<sequence>MTFVCLSLLVMSAVTSALYLVMKLCARWTHRYFTASWHYYSYNLLYTFLLIPYFGLLPFLGIKVPDAIRNDAEARYAGEPEVPFASQAGDASSWLDRVDWPDWLPYILPSGTIVFIAVIAVQMIRLHRRLFRLCERVDDPSIDQELEACGKRLGLYKPIPVYWSPYAGTPFLYGLFKPRIVLPASMGFAPEQYRHVFLHELTHYKRRDIWVKFLLLLMNAVHWFNPFAYAARRDIDRYGELSCDERLVRSMSGKEKRRYCELLLQVLWNAADRRDHLSTAFGNERKYMERRIDMILKSECSGRTRAVRTLAVATTLSMALIGTAAVHAASPKAEPQTVQQPRTAPEPQTAQDAQDVQEPRTAQPNKLAPPAPYPGKERPTYGYNISVQHTDGTIETYDKHGNVTVKTAKELTYEELKERIGRLQAAGISVPKPYFKALNDLLEKRPQEPK</sequence>
<dbReference type="Proteomes" id="UP000247476">
    <property type="component" value="Unassembled WGS sequence"/>
</dbReference>
<feature type="transmembrane region" description="Helical" evidence="2">
    <location>
        <begin position="6"/>
        <end position="22"/>
    </location>
</feature>
<reference evidence="4 5" key="1">
    <citation type="submission" date="2018-05" db="EMBL/GenBank/DDBJ databases">
        <title>Paenibacillus flagellatus sp. nov., isolated from selenium mineral soil.</title>
        <authorList>
            <person name="Dai X."/>
        </authorList>
    </citation>
    <scope>NUCLEOTIDE SEQUENCE [LARGE SCALE GENOMIC DNA]</scope>
    <source>
        <strain evidence="4 5">DXL2</strain>
    </source>
</reference>
<dbReference type="AlphaFoldDB" id="A0A2V5JYV7"/>
<dbReference type="PANTHER" id="PTHR34978">
    <property type="entry name" value="POSSIBLE SENSOR-TRANSDUCER PROTEIN BLAR"/>
    <property type="match status" value="1"/>
</dbReference>
<evidence type="ECO:0000313" key="5">
    <source>
        <dbReference type="Proteomes" id="UP000247476"/>
    </source>
</evidence>
<keyword evidence="2" id="KW-0472">Membrane</keyword>
<protein>
    <recommendedName>
        <fullName evidence="3">Peptidase M56 domain-containing protein</fullName>
    </recommendedName>
</protein>
<keyword evidence="2" id="KW-1133">Transmembrane helix</keyword>
<accession>A0A2V5JYV7</accession>
<name>A0A2V5JYV7_9BACL</name>
<evidence type="ECO:0000256" key="1">
    <source>
        <dbReference type="SAM" id="MobiDB-lite"/>
    </source>
</evidence>
<feature type="domain" description="Peptidase M56" evidence="3">
    <location>
        <begin position="8"/>
        <end position="295"/>
    </location>
</feature>
<organism evidence="4 5">
    <name type="scientific">Paenibacillus flagellatus</name>
    <dbReference type="NCBI Taxonomy" id="2211139"/>
    <lineage>
        <taxon>Bacteria</taxon>
        <taxon>Bacillati</taxon>
        <taxon>Bacillota</taxon>
        <taxon>Bacilli</taxon>
        <taxon>Bacillales</taxon>
        <taxon>Paenibacillaceae</taxon>
        <taxon>Paenibacillus</taxon>
    </lineage>
</organism>
<keyword evidence="2" id="KW-0812">Transmembrane</keyword>
<feature type="transmembrane region" description="Helical" evidence="2">
    <location>
        <begin position="209"/>
        <end position="229"/>
    </location>
</feature>
<comment type="caution">
    <text evidence="4">The sequence shown here is derived from an EMBL/GenBank/DDBJ whole genome shotgun (WGS) entry which is preliminary data.</text>
</comment>
<dbReference type="CDD" id="cd07341">
    <property type="entry name" value="M56_BlaR1_MecR1_like"/>
    <property type="match status" value="1"/>
</dbReference>
<dbReference type="Pfam" id="PF05569">
    <property type="entry name" value="Peptidase_M56"/>
    <property type="match status" value="1"/>
</dbReference>
<dbReference type="PANTHER" id="PTHR34978:SF3">
    <property type="entry name" value="SLR0241 PROTEIN"/>
    <property type="match status" value="1"/>
</dbReference>
<keyword evidence="5" id="KW-1185">Reference proteome</keyword>
<evidence type="ECO:0000313" key="4">
    <source>
        <dbReference type="EMBL" id="PYI52085.1"/>
    </source>
</evidence>
<proteinExistence type="predicted"/>
<feature type="region of interest" description="Disordered" evidence="1">
    <location>
        <begin position="330"/>
        <end position="383"/>
    </location>
</feature>
<dbReference type="InterPro" id="IPR052173">
    <property type="entry name" value="Beta-lactam_resp_regulator"/>
</dbReference>
<feature type="transmembrane region" description="Helical" evidence="2">
    <location>
        <begin position="103"/>
        <end position="124"/>
    </location>
</feature>
<feature type="transmembrane region" description="Helical" evidence="2">
    <location>
        <begin position="43"/>
        <end position="62"/>
    </location>
</feature>
<evidence type="ECO:0000259" key="3">
    <source>
        <dbReference type="Pfam" id="PF05569"/>
    </source>
</evidence>
<evidence type="ECO:0000256" key="2">
    <source>
        <dbReference type="SAM" id="Phobius"/>
    </source>
</evidence>
<dbReference type="RefSeq" id="WP_110842155.1">
    <property type="nucleotide sequence ID" value="NZ_QJVJ01000010.1"/>
</dbReference>
<dbReference type="OrthoDB" id="9770467at2"/>